<feature type="binding site" evidence="4">
    <location>
        <begin position="5"/>
        <end position="9"/>
    </location>
    <ligand>
        <name>ATP</name>
        <dbReference type="ChEBI" id="CHEBI:30616"/>
    </ligand>
</feature>
<keyword evidence="6" id="KW-0436">Ligase</keyword>
<dbReference type="GO" id="GO:0035999">
    <property type="term" value="P:tetrahydrofolate interconversion"/>
    <property type="evidence" value="ECO:0007669"/>
    <property type="project" value="TreeGrafter"/>
</dbReference>
<keyword evidence="5" id="KW-0479">Metal-binding</keyword>
<evidence type="ECO:0000313" key="18">
    <source>
        <dbReference type="Proteomes" id="UP000183509"/>
    </source>
</evidence>
<gene>
    <name evidence="7" type="ORF">AWT83_10805</name>
    <name evidence="11" type="ORF">B1P95_01025</name>
    <name evidence="12" type="ORF">CQR37_06535</name>
    <name evidence="15" type="ORF">CYQ77_06705</name>
    <name evidence="13" type="ORF">DKP91_10255</name>
    <name evidence="16" type="ORF">DTPHA_600847</name>
    <name evidence="14" type="ORF">EB12_00625</name>
    <name evidence="6" type="ORF">GBM73_00890</name>
    <name evidence="8" type="ORF">KYX88_06045</name>
    <name evidence="9" type="ORF">M3X98_10015</name>
    <name evidence="10" type="ORF">P6Z85_08150</name>
</gene>
<dbReference type="InterPro" id="IPR002698">
    <property type="entry name" value="FTHF_cligase"/>
</dbReference>
<evidence type="ECO:0000313" key="10">
    <source>
        <dbReference type="EMBL" id="MDT2370129.1"/>
    </source>
</evidence>
<evidence type="ECO:0000313" key="14">
    <source>
        <dbReference type="EMBL" id="RBS35196.1"/>
    </source>
</evidence>
<dbReference type="InterPro" id="IPR037171">
    <property type="entry name" value="NagB/RpiA_transferase-like"/>
</dbReference>
<dbReference type="EMBL" id="QHGU01000051">
    <property type="protein sequence ID" value="PZM55293.1"/>
    <property type="molecule type" value="Genomic_DNA"/>
</dbReference>
<dbReference type="EMBL" id="LEQJ01000002">
    <property type="protein sequence ID" value="RBS35196.1"/>
    <property type="molecule type" value="Genomic_DNA"/>
</dbReference>
<dbReference type="Proteomes" id="UP001139644">
    <property type="component" value="Unassembled WGS sequence"/>
</dbReference>
<dbReference type="EMBL" id="WEFP01000001">
    <property type="protein sequence ID" value="KAB7575949.1"/>
    <property type="molecule type" value="Genomic_DNA"/>
</dbReference>
<evidence type="ECO:0000313" key="23">
    <source>
        <dbReference type="Proteomes" id="UP000289562"/>
    </source>
</evidence>
<keyword evidence="3 4" id="KW-0067">ATP-binding</keyword>
<evidence type="ECO:0000313" key="6">
    <source>
        <dbReference type="EMBL" id="KAB7575949.1"/>
    </source>
</evidence>
<organism evidence="6 24">
    <name type="scientific">Enterococcus faecium</name>
    <name type="common">Streptococcus faecium</name>
    <dbReference type="NCBI Taxonomy" id="1352"/>
    <lineage>
        <taxon>Bacteria</taxon>
        <taxon>Bacillati</taxon>
        <taxon>Bacillota</taxon>
        <taxon>Bacilli</taxon>
        <taxon>Lactobacillales</taxon>
        <taxon>Enterococcaceae</taxon>
        <taxon>Enterococcus</taxon>
    </lineage>
</organism>
<reference evidence="7 17" key="2">
    <citation type="submission" date="2016-01" db="EMBL/GenBank/DDBJ databases">
        <title>Molecular Mechanisms for transfer of large genomic segments between Enterococcus faecium strains.</title>
        <authorList>
            <person name="Garcia-Solache M.A."/>
            <person name="Lebreton F."/>
            <person name="Mclaughlin R.E."/>
            <person name="Whiteaker J.D."/>
            <person name="Gilmore M.S."/>
            <person name="Rice L.B."/>
        </authorList>
    </citation>
    <scope>NUCLEOTIDE SEQUENCE [LARGE SCALE GENOMIC DNA]</scope>
    <source>
        <strain evidence="7 17">D344RRF x C68</strain>
    </source>
</reference>
<dbReference type="AlphaFoldDB" id="A0A132Z0T8"/>
<dbReference type="PATRIC" id="fig|1352.1358.peg.1463"/>
<evidence type="ECO:0000313" key="19">
    <source>
        <dbReference type="Proteomes" id="UP000191171"/>
    </source>
</evidence>
<dbReference type="InterPro" id="IPR024185">
    <property type="entry name" value="FTHF_cligase-like_sf"/>
</dbReference>
<dbReference type="Pfam" id="PF01812">
    <property type="entry name" value="5-FTHF_cyc-lig"/>
    <property type="match status" value="1"/>
</dbReference>
<reference evidence="13 21" key="7">
    <citation type="submission" date="2018-05" db="EMBL/GenBank/DDBJ databases">
        <title>Vancomycin-resistant Enterococcus faecium strain from Chelyabinsk, Russia.</title>
        <authorList>
            <person name="Gostev V."/>
            <person name="Goncharov A."/>
            <person name="Kolodzhieva V."/>
            <person name="Suvorov A."/>
            <person name="Sidorenko S."/>
            <person name="Zueva L."/>
        </authorList>
    </citation>
    <scope>NUCLEOTIDE SEQUENCE [LARGE SCALE GENOMIC DNA]</scope>
    <source>
        <strain evidence="13 21">20</strain>
    </source>
</reference>
<evidence type="ECO:0000313" key="24">
    <source>
        <dbReference type="Proteomes" id="UP000469871"/>
    </source>
</evidence>
<sequence>MDQLKVRLRRKGIEKLKNLAKSGKKKEKEQRIYKQLFASEYWKSAKVIGTTLSNEFELDTQPVIQRAEKEQKKIVVPKTLPKRQMAFYEMDEQSVLVRSSFGVLEPQSEKLYLPEMIDLLIVPGIIYNRAGYRIGFGGGYYDRYLNNFHKKTCSLVFREQLNEQWQPESFDQKIQQLFID</sequence>
<dbReference type="EMBL" id="JAIFOC010000045">
    <property type="protein sequence ID" value="MBX4222408.1"/>
    <property type="molecule type" value="Genomic_DNA"/>
</dbReference>
<dbReference type="EMBL" id="LRHK01000001">
    <property type="protein sequence ID" value="KWX18932.1"/>
    <property type="molecule type" value="Genomic_DNA"/>
</dbReference>
<dbReference type="Proteomes" id="UP000249070">
    <property type="component" value="Unassembled WGS sequence"/>
</dbReference>
<keyword evidence="2 4" id="KW-0547">Nucleotide-binding</keyword>
<evidence type="ECO:0000313" key="15">
    <source>
        <dbReference type="EMBL" id="RXU88922.1"/>
    </source>
</evidence>
<evidence type="ECO:0000256" key="3">
    <source>
        <dbReference type="ARBA" id="ARBA00022840"/>
    </source>
</evidence>
<evidence type="ECO:0000256" key="2">
    <source>
        <dbReference type="ARBA" id="ARBA00022741"/>
    </source>
</evidence>
<dbReference type="STRING" id="1352.AL014_07660"/>
<dbReference type="GO" id="GO:0009396">
    <property type="term" value="P:folic acid-containing compound biosynthetic process"/>
    <property type="evidence" value="ECO:0007669"/>
    <property type="project" value="TreeGrafter"/>
</dbReference>
<evidence type="ECO:0000313" key="8">
    <source>
        <dbReference type="EMBL" id="MBX4222408.1"/>
    </source>
</evidence>
<reference evidence="16 18" key="3">
    <citation type="submission" date="2016-04" db="EMBL/GenBank/DDBJ databases">
        <authorList>
            <person name="Millard A."/>
        </authorList>
    </citation>
    <scope>NUCLEOTIDE SEQUENCE [LARGE SCALE GENOMIC DNA]</scope>
    <source>
        <strain evidence="16">Isolate 22</strain>
    </source>
</reference>
<comment type="cofactor">
    <cofactor evidence="5">
        <name>Mg(2+)</name>
        <dbReference type="ChEBI" id="CHEBI:18420"/>
    </cofactor>
</comment>
<dbReference type="Proteomes" id="UP001260956">
    <property type="component" value="Unassembled WGS sequence"/>
</dbReference>
<dbReference type="RefSeq" id="WP_002289886.1">
    <property type="nucleotide sequence ID" value="NZ_AP019394.1"/>
</dbReference>
<comment type="similarity">
    <text evidence="1 5">Belongs to the 5-formyltetrahydrofolate cyclo-ligase family.</text>
</comment>
<evidence type="ECO:0000313" key="9">
    <source>
        <dbReference type="EMBL" id="MDC4248388.1"/>
    </source>
</evidence>
<dbReference type="NCBIfam" id="TIGR02727">
    <property type="entry name" value="MTHFS_bact"/>
    <property type="match status" value="1"/>
</dbReference>
<evidence type="ECO:0000313" key="20">
    <source>
        <dbReference type="Proteomes" id="UP000224303"/>
    </source>
</evidence>
<feature type="binding site" evidence="4">
    <location>
        <position position="52"/>
    </location>
    <ligand>
        <name>substrate</name>
    </ligand>
</feature>
<dbReference type="EC" id="6.3.3.2" evidence="5"/>
<dbReference type="Gene3D" id="3.40.50.10420">
    <property type="entry name" value="NagB/RpiA/CoA transferase-like"/>
    <property type="match status" value="1"/>
</dbReference>
<dbReference type="GO" id="GO:0046872">
    <property type="term" value="F:metal ion binding"/>
    <property type="evidence" value="ECO:0007669"/>
    <property type="project" value="UniProtKB-KW"/>
</dbReference>
<dbReference type="EMBL" id="JARPTX010000023">
    <property type="protein sequence ID" value="MDT2370129.1"/>
    <property type="molecule type" value="Genomic_DNA"/>
</dbReference>
<reference evidence="6 24" key="8">
    <citation type="submission" date="2019-10" db="EMBL/GenBank/DDBJ databases">
        <title>Evolutionary dynamics of vancomycin-resistant Enterococcus faecium during gastrointestinal tract colonization and bloodstream infection in immunocompromised pediatric patients.</title>
        <authorList>
            <person name="Chilambi G.S."/>
            <person name="Nordstrom H.R."/>
            <person name="Evans D.R."/>
            <person name="Ferrolino J."/>
            <person name="Hayden R.T."/>
            <person name="Maron G.M."/>
            <person name="Vo A.N."/>
            <person name="Gilmore M.S."/>
            <person name="Wolf J."/>
            <person name="Rosch J.W."/>
            <person name="Van Tyne D."/>
        </authorList>
    </citation>
    <scope>NUCLEOTIDE SEQUENCE [LARGE SCALE GENOMIC DNA]</scope>
    <source>
        <strain evidence="6 24">VRECG27</strain>
    </source>
</reference>
<comment type="caution">
    <text evidence="6">The sequence shown here is derived from an EMBL/GenBank/DDBJ whole genome shotgun (WGS) entry which is preliminary data.</text>
</comment>
<reference evidence="10" key="11">
    <citation type="submission" date="2023-03" db="EMBL/GenBank/DDBJ databases">
        <authorList>
            <person name="Shen W."/>
            <person name="Cai J."/>
        </authorList>
    </citation>
    <scope>NUCLEOTIDE SEQUENCE</scope>
    <source>
        <strain evidence="10">B1010-2</strain>
    </source>
</reference>
<dbReference type="EMBL" id="FKLM01000009">
    <property type="protein sequence ID" value="SAM40748.1"/>
    <property type="molecule type" value="Genomic_DNA"/>
</dbReference>
<accession>A0A132Z0T8</accession>
<feature type="binding site" evidence="4">
    <location>
        <position position="57"/>
    </location>
    <ligand>
        <name>substrate</name>
    </ligand>
</feature>
<evidence type="ECO:0000313" key="11">
    <source>
        <dbReference type="EMBL" id="OOL83975.1"/>
    </source>
</evidence>
<evidence type="ECO:0000256" key="5">
    <source>
        <dbReference type="RuleBase" id="RU361279"/>
    </source>
</evidence>
<dbReference type="Proteomes" id="UP000469871">
    <property type="component" value="Unassembled WGS sequence"/>
</dbReference>
<evidence type="ECO:0000313" key="13">
    <source>
        <dbReference type="EMBL" id="PZM55293.1"/>
    </source>
</evidence>
<reference evidence="12 20" key="5">
    <citation type="submission" date="2017-10" db="EMBL/GenBank/DDBJ databases">
        <title>Draft genomes of the Enterococcus faecium isolated from human feces before and after Helicobacter pylori eradication therapy.</title>
        <authorList>
            <person name="Prianichniikov N.A."/>
            <person name="Glushchenko O.E."/>
            <person name="Malakhova M.V."/>
        </authorList>
    </citation>
    <scope>NUCLEOTIDE SEQUENCE [LARGE SCALE GENOMIC DNA]</scope>
    <source>
        <strain evidence="12 20">Hp_5-7</strain>
    </source>
</reference>
<dbReference type="Proteomes" id="UP000224303">
    <property type="component" value="Unassembled WGS sequence"/>
</dbReference>
<dbReference type="PANTHER" id="PTHR23407:SF1">
    <property type="entry name" value="5-FORMYLTETRAHYDROFOLATE CYCLO-LIGASE"/>
    <property type="match status" value="1"/>
</dbReference>
<reference evidence="15 23" key="6">
    <citation type="submission" date="2017-12" db="EMBL/GenBank/DDBJ databases">
        <title>A pool of 800 enterococci isolated from chicken carcass rinse samples from New Zealand.</title>
        <authorList>
            <person name="Zhang J."/>
            <person name="Rogers L."/>
            <person name="Midwinter A."/>
            <person name="French N."/>
        </authorList>
    </citation>
    <scope>NUCLEOTIDE SEQUENCE [LARGE SCALE GENOMIC DNA]</scope>
    <source>
        <strain evidence="15 23">EN697</strain>
    </source>
</reference>
<dbReference type="Proteomes" id="UP000183509">
    <property type="component" value="Unassembled WGS sequence"/>
</dbReference>
<keyword evidence="5" id="KW-0460">Magnesium</keyword>
<evidence type="ECO:0000313" key="12">
    <source>
        <dbReference type="EMBL" id="PHL21769.1"/>
    </source>
</evidence>
<reference evidence="11 19" key="4">
    <citation type="submission" date="2017-02" db="EMBL/GenBank/DDBJ databases">
        <title>Clonality and virulence of isolates of VRE in Hematopoietic Stem Cell Transplanted (HSCT) patients.</title>
        <authorList>
            <person name="Marchi A.P."/>
            <person name="Martins R.C."/>
            <person name="Marie S.K."/>
            <person name="Levin A.S."/>
            <person name="Costa S.F."/>
        </authorList>
    </citation>
    <scope>NUCLEOTIDE SEQUENCE [LARGE SCALE GENOMIC DNA]</scope>
    <source>
        <strain evidence="11 19">LIM1759</strain>
    </source>
</reference>
<evidence type="ECO:0000313" key="21">
    <source>
        <dbReference type="Proteomes" id="UP000249070"/>
    </source>
</evidence>
<dbReference type="EMBL" id="PCGC01000011">
    <property type="protein sequence ID" value="PHL21769.1"/>
    <property type="molecule type" value="Genomic_DNA"/>
</dbReference>
<dbReference type="SUPFAM" id="SSF100950">
    <property type="entry name" value="NagB/RpiA/CoA transferase-like"/>
    <property type="match status" value="1"/>
</dbReference>
<dbReference type="GO" id="GO:0030272">
    <property type="term" value="F:5-formyltetrahydrofolate cyclo-ligase activity"/>
    <property type="evidence" value="ECO:0007669"/>
    <property type="project" value="UniProtKB-EC"/>
</dbReference>
<evidence type="ECO:0000256" key="4">
    <source>
        <dbReference type="PIRSR" id="PIRSR006806-1"/>
    </source>
</evidence>
<dbReference type="PIRSF" id="PIRSF006806">
    <property type="entry name" value="FTHF_cligase"/>
    <property type="match status" value="1"/>
</dbReference>
<proteinExistence type="inferred from homology"/>
<protein>
    <recommendedName>
        <fullName evidence="5">5-formyltetrahydrofolate cyclo-ligase</fullName>
        <ecNumber evidence="5">6.3.3.2</ecNumber>
    </recommendedName>
</protein>
<evidence type="ECO:0000256" key="1">
    <source>
        <dbReference type="ARBA" id="ARBA00010638"/>
    </source>
</evidence>
<dbReference type="Proteomes" id="UP001141166">
    <property type="component" value="Unassembled WGS sequence"/>
</dbReference>
<dbReference type="EMBL" id="JAMWMK010000016">
    <property type="protein sequence ID" value="MDC4248388.1"/>
    <property type="molecule type" value="Genomic_DNA"/>
</dbReference>
<dbReference type="GeneID" id="66454605"/>
<dbReference type="PANTHER" id="PTHR23407">
    <property type="entry name" value="ATPASE INHIBITOR/5-FORMYLTETRAHYDROFOLATE CYCLO-LIGASE"/>
    <property type="match status" value="1"/>
</dbReference>
<dbReference type="GO" id="GO:0005524">
    <property type="term" value="F:ATP binding"/>
    <property type="evidence" value="ECO:0007669"/>
    <property type="project" value="UniProtKB-KW"/>
</dbReference>
<dbReference type="OMA" id="STIYPCQ"/>
<dbReference type="Proteomes" id="UP000289562">
    <property type="component" value="Unassembled WGS sequence"/>
</dbReference>
<reference evidence="8" key="9">
    <citation type="journal article" date="2022" name="J. Anim. Sci.">
        <title>Whole genome sequence analyses-based assessment of virulence potential and antimicrobial susceptibilities and resistance of Enterococcus faecium strains isolated from commercial swine and cattle probiotic products.</title>
        <authorList>
            <person name="Shridhar P.B."/>
            <person name="Amachawadi R.G."/>
            <person name="Tokach M."/>
            <person name="Patel I."/>
            <person name="Gangiredla J."/>
            <person name="Mammel M."/>
            <person name="Nagaraja T.G."/>
        </authorList>
    </citation>
    <scope>NUCLEOTIDE SEQUENCE</scope>
    <source>
        <strain evidence="8">EF215</strain>
    </source>
</reference>
<reference evidence="14 22" key="1">
    <citation type="submission" date="2015-06" db="EMBL/GenBank/DDBJ databases">
        <title>The Genome Sequence of Enterococcus faecium 131EA1.</title>
        <authorList>
            <consortium name="The Broad Institute Genomics Platform"/>
            <consortium name="The Broad Institute Genome Sequencing Center for Infectious Disease"/>
            <person name="Earl A.M."/>
            <person name="Van Tyne D."/>
            <person name="Lebreton F."/>
            <person name="Saavedra J.T."/>
            <person name="Gilmore M.S."/>
            <person name="Manson Mcguire A."/>
            <person name="Clock S."/>
            <person name="Crupain M."/>
            <person name="Rangan U."/>
            <person name="Young S."/>
            <person name="Abouelleil A."/>
            <person name="Cao P."/>
            <person name="Chapman S.B."/>
            <person name="Griggs A."/>
            <person name="Priest M."/>
            <person name="Shea T."/>
            <person name="Wortman J."/>
            <person name="Nusbaum C."/>
            <person name="Birren B."/>
        </authorList>
    </citation>
    <scope>NUCLEOTIDE SEQUENCE [LARGE SCALE GENOMIC DNA]</scope>
    <source>
        <strain evidence="14 22">131EA1</strain>
    </source>
</reference>
<dbReference type="Proteomes" id="UP000191171">
    <property type="component" value="Unassembled WGS sequence"/>
</dbReference>
<comment type="catalytic activity">
    <reaction evidence="5">
        <text>(6S)-5-formyl-5,6,7,8-tetrahydrofolate + ATP = (6R)-5,10-methenyltetrahydrofolate + ADP + phosphate</text>
        <dbReference type="Rhea" id="RHEA:10488"/>
        <dbReference type="ChEBI" id="CHEBI:30616"/>
        <dbReference type="ChEBI" id="CHEBI:43474"/>
        <dbReference type="ChEBI" id="CHEBI:57455"/>
        <dbReference type="ChEBI" id="CHEBI:57457"/>
        <dbReference type="ChEBI" id="CHEBI:456216"/>
        <dbReference type="EC" id="6.3.3.2"/>
    </reaction>
</comment>
<evidence type="ECO:0000313" key="7">
    <source>
        <dbReference type="EMBL" id="KWX18932.1"/>
    </source>
</evidence>
<dbReference type="Proteomes" id="UP000253144">
    <property type="component" value="Unassembled WGS sequence"/>
</dbReference>
<dbReference type="EMBL" id="MVGJ01000005">
    <property type="protein sequence ID" value="OOL83975.1"/>
    <property type="molecule type" value="Genomic_DNA"/>
</dbReference>
<evidence type="ECO:0000313" key="17">
    <source>
        <dbReference type="Proteomes" id="UP000070452"/>
    </source>
</evidence>
<dbReference type="EMBL" id="PJVH01000017">
    <property type="protein sequence ID" value="RXU88922.1"/>
    <property type="molecule type" value="Genomic_DNA"/>
</dbReference>
<reference evidence="9" key="10">
    <citation type="submission" date="2022-05" db="EMBL/GenBank/DDBJ databases">
        <title>Draft genome sequences of Clostridium perfringens strains isolated from Peru.</title>
        <authorList>
            <person name="Hurtado R."/>
            <person name="Lima L."/>
            <person name="Sousa T."/>
            <person name="Jaiswal A.K."/>
            <person name="Tiwari S."/>
            <person name="Maturrano L."/>
            <person name="Brenig B."/>
            <person name="Azevedo V."/>
        </authorList>
    </citation>
    <scope>NUCLEOTIDE SEQUENCE</scope>
    <source>
        <strain evidence="9">CP4</strain>
    </source>
</reference>
<evidence type="ECO:0000313" key="16">
    <source>
        <dbReference type="EMBL" id="SAM40748.1"/>
    </source>
</evidence>
<dbReference type="Proteomes" id="UP000070452">
    <property type="component" value="Unassembled WGS sequence"/>
</dbReference>
<evidence type="ECO:0000313" key="22">
    <source>
        <dbReference type="Proteomes" id="UP000253144"/>
    </source>
</evidence>
<name>A0A132Z0T8_ENTFC</name>
<feature type="binding site" evidence="4">
    <location>
        <begin position="133"/>
        <end position="141"/>
    </location>
    <ligand>
        <name>ATP</name>
        <dbReference type="ChEBI" id="CHEBI:30616"/>
    </ligand>
</feature>